<evidence type="ECO:0000256" key="9">
    <source>
        <dbReference type="SAM" id="MobiDB-lite"/>
    </source>
</evidence>
<dbReference type="STRING" id="46835.A0A504YNN3"/>
<dbReference type="GO" id="GO:0010008">
    <property type="term" value="C:endosome membrane"/>
    <property type="evidence" value="ECO:0007669"/>
    <property type="project" value="UniProtKB-SubCell"/>
</dbReference>
<comment type="subcellular location">
    <subcellularLocation>
        <location evidence="2">Cytoplasm</location>
    </subcellularLocation>
    <subcellularLocation>
        <location evidence="1">Endosome membrane</location>
        <topology evidence="1">Peripheral membrane protein</topology>
    </subcellularLocation>
</comment>
<dbReference type="InterPro" id="IPR041212">
    <property type="entry name" value="Vta1_C"/>
</dbReference>
<dbReference type="PANTHER" id="PTHR46009:SF1">
    <property type="entry name" value="VACUOLAR PROTEIN SORTING-ASSOCIATED PROTEIN VTA1 HOMOLOG"/>
    <property type="match status" value="1"/>
</dbReference>
<comment type="similarity">
    <text evidence="3">Belongs to the VTA1 family.</text>
</comment>
<evidence type="ECO:0000256" key="3">
    <source>
        <dbReference type="ARBA" id="ARBA00007895"/>
    </source>
</evidence>
<dbReference type="PANTHER" id="PTHR46009">
    <property type="entry name" value="VACUOLAR PROTEIN SORTING-ASSOCIATED PROTEIN VTA1 HOMOLOG"/>
    <property type="match status" value="1"/>
</dbReference>
<dbReference type="Gene3D" id="1.20.5.420">
    <property type="entry name" value="Immunoglobulin FC, subunit C"/>
    <property type="match status" value="1"/>
</dbReference>
<evidence type="ECO:0000256" key="1">
    <source>
        <dbReference type="ARBA" id="ARBA00004481"/>
    </source>
</evidence>
<keyword evidence="13" id="KW-1185">Reference proteome</keyword>
<dbReference type="Pfam" id="PF18097">
    <property type="entry name" value="Vta1_C"/>
    <property type="match status" value="1"/>
</dbReference>
<evidence type="ECO:0000256" key="6">
    <source>
        <dbReference type="ARBA" id="ARBA00022753"/>
    </source>
</evidence>
<keyword evidence="8" id="KW-0472">Membrane</keyword>
<protein>
    <submittedName>
        <fullName evidence="12">Vacuolar protein sorting-associated protein VTA1</fullName>
    </submittedName>
</protein>
<dbReference type="Pfam" id="PF04652">
    <property type="entry name" value="Vta1"/>
    <property type="match status" value="1"/>
</dbReference>
<dbReference type="GO" id="GO:0032511">
    <property type="term" value="P:late endosome to vacuole transport via multivesicular body sorting pathway"/>
    <property type="evidence" value="ECO:0007669"/>
    <property type="project" value="InterPro"/>
</dbReference>
<keyword evidence="6" id="KW-0967">Endosome</keyword>
<dbReference type="Gene3D" id="1.25.40.270">
    <property type="entry name" value="Vacuolar protein sorting-associated protein vta1"/>
    <property type="match status" value="1"/>
</dbReference>
<dbReference type="InterPro" id="IPR023175">
    <property type="entry name" value="Vta1/CALS_N_sf"/>
</dbReference>
<proteinExistence type="inferred from homology"/>
<keyword evidence="5" id="KW-0963">Cytoplasm</keyword>
<name>A0A504YNN3_FASGI</name>
<evidence type="ECO:0000259" key="10">
    <source>
        <dbReference type="Pfam" id="PF04652"/>
    </source>
</evidence>
<dbReference type="AlphaFoldDB" id="A0A504YNN3"/>
<keyword evidence="4" id="KW-0813">Transport</keyword>
<feature type="region of interest" description="Disordered" evidence="9">
    <location>
        <begin position="202"/>
        <end position="245"/>
    </location>
</feature>
<comment type="caution">
    <text evidence="12">The sequence shown here is derived from an EMBL/GenBank/DDBJ whole genome shotgun (WGS) entry which is preliminary data.</text>
</comment>
<gene>
    <name evidence="12" type="ORF">FGIG_00132</name>
</gene>
<accession>A0A504YNN3</accession>
<dbReference type="OrthoDB" id="391137at2759"/>
<dbReference type="InterPro" id="IPR044538">
    <property type="entry name" value="Vta1-like"/>
</dbReference>
<feature type="compositionally biased region" description="Polar residues" evidence="9">
    <location>
        <begin position="202"/>
        <end position="212"/>
    </location>
</feature>
<dbReference type="Proteomes" id="UP000316759">
    <property type="component" value="Unassembled WGS sequence"/>
</dbReference>
<evidence type="ECO:0000313" key="13">
    <source>
        <dbReference type="Proteomes" id="UP000316759"/>
    </source>
</evidence>
<evidence type="ECO:0000256" key="5">
    <source>
        <dbReference type="ARBA" id="ARBA00022490"/>
    </source>
</evidence>
<dbReference type="EMBL" id="SUNJ01006305">
    <property type="protein sequence ID" value="TPP62914.1"/>
    <property type="molecule type" value="Genomic_DNA"/>
</dbReference>
<evidence type="ECO:0000256" key="4">
    <source>
        <dbReference type="ARBA" id="ARBA00022448"/>
    </source>
</evidence>
<evidence type="ECO:0000259" key="11">
    <source>
        <dbReference type="Pfam" id="PF18097"/>
    </source>
</evidence>
<reference evidence="12 13" key="1">
    <citation type="submission" date="2019-04" db="EMBL/GenBank/DDBJ databases">
        <title>Annotation for the trematode Fasciola gigantica.</title>
        <authorList>
            <person name="Choi Y.-J."/>
        </authorList>
    </citation>
    <scope>NUCLEOTIDE SEQUENCE [LARGE SCALE GENOMIC DNA]</scope>
    <source>
        <strain evidence="12">Uganda_cow_1</strain>
    </source>
</reference>
<dbReference type="GO" id="GO:0005771">
    <property type="term" value="C:multivesicular body"/>
    <property type="evidence" value="ECO:0007669"/>
    <property type="project" value="TreeGrafter"/>
</dbReference>
<feature type="compositionally biased region" description="Acidic residues" evidence="9">
    <location>
        <begin position="232"/>
        <end position="243"/>
    </location>
</feature>
<evidence type="ECO:0000256" key="7">
    <source>
        <dbReference type="ARBA" id="ARBA00022927"/>
    </source>
</evidence>
<organism evidence="12 13">
    <name type="scientific">Fasciola gigantica</name>
    <name type="common">Giant liver fluke</name>
    <dbReference type="NCBI Taxonomy" id="46835"/>
    <lineage>
        <taxon>Eukaryota</taxon>
        <taxon>Metazoa</taxon>
        <taxon>Spiralia</taxon>
        <taxon>Lophotrochozoa</taxon>
        <taxon>Platyhelminthes</taxon>
        <taxon>Trematoda</taxon>
        <taxon>Digenea</taxon>
        <taxon>Plagiorchiida</taxon>
        <taxon>Echinostomata</taxon>
        <taxon>Echinostomatoidea</taxon>
        <taxon>Fasciolidae</taxon>
        <taxon>Fasciola</taxon>
    </lineage>
</organism>
<sequence length="288" mass="31800">MERRVSLRMIYDVIASEFTYIRKMALVDPPESLKSISMFLKCAAEHDTRDPVAAYYCRLCAFQKGFAIDSSSQPAKSFLNKLMCSLESSKKQLGTHECITSEMVGLAHVEAYALKLFDFAYQRDLTGDFGRPTVKSFYTAGVLLDVATTLGNENEELEKARKYAKWKAIYIIQCQKNGETPVPGPAAAGSDVEIPTINIQSQPASVTGPQQPSSSSSSLPIAPSKPERNWDDETGEAVEDQEGTVDSLSVEVYTAAEKHVRYALSALQHQDKNTAVDNMLKALKLLRN</sequence>
<dbReference type="GO" id="GO:0015031">
    <property type="term" value="P:protein transport"/>
    <property type="evidence" value="ECO:0007669"/>
    <property type="project" value="UniProtKB-KW"/>
</dbReference>
<evidence type="ECO:0000256" key="2">
    <source>
        <dbReference type="ARBA" id="ARBA00004496"/>
    </source>
</evidence>
<keyword evidence="7" id="KW-0653">Protein transport</keyword>
<feature type="domain" description="Vta1/callose synthase N-terminal" evidence="10">
    <location>
        <begin position="35"/>
        <end position="177"/>
    </location>
</feature>
<feature type="domain" description="Vta1 C-terminal" evidence="11">
    <location>
        <begin position="253"/>
        <end position="287"/>
    </location>
</feature>
<dbReference type="InterPro" id="IPR039431">
    <property type="entry name" value="Vta1/CALS_N"/>
</dbReference>
<evidence type="ECO:0000313" key="12">
    <source>
        <dbReference type="EMBL" id="TPP62914.1"/>
    </source>
</evidence>
<evidence type="ECO:0000256" key="8">
    <source>
        <dbReference type="ARBA" id="ARBA00023136"/>
    </source>
</evidence>